<protein>
    <submittedName>
        <fullName evidence="2">Uncharacterized protein involved in tolerance to divalent cations</fullName>
    </submittedName>
</protein>
<reference evidence="2 3" key="2">
    <citation type="submission" date="2015-01" db="EMBL/GenBank/DDBJ databases">
        <title>Complete genome sequence of Pyrinomonas methylaliphatogenes type strain K22T.</title>
        <authorList>
            <person name="Lee K.C.Y."/>
            <person name="Power J.F."/>
            <person name="Dunfield P.F."/>
            <person name="Morgan X.C."/>
            <person name="Huttenhower C."/>
            <person name="Stott M.B."/>
        </authorList>
    </citation>
    <scope>NUCLEOTIDE SEQUENCE [LARGE SCALE GENOMIC DNA]</scope>
    <source>
        <strain evidence="2 3">K22</strain>
    </source>
</reference>
<dbReference type="Gene3D" id="3.30.70.120">
    <property type="match status" value="1"/>
</dbReference>
<dbReference type="GO" id="GO:0010038">
    <property type="term" value="P:response to metal ion"/>
    <property type="evidence" value="ECO:0007669"/>
    <property type="project" value="InterPro"/>
</dbReference>
<dbReference type="InterPro" id="IPR015867">
    <property type="entry name" value="N-reg_PII/ATP_PRibTrfase_C"/>
</dbReference>
<organism evidence="2 3">
    <name type="scientific">Pyrinomonas methylaliphatogenes</name>
    <dbReference type="NCBI Taxonomy" id="454194"/>
    <lineage>
        <taxon>Bacteria</taxon>
        <taxon>Pseudomonadati</taxon>
        <taxon>Acidobacteriota</taxon>
        <taxon>Blastocatellia</taxon>
        <taxon>Blastocatellales</taxon>
        <taxon>Pyrinomonadaceae</taxon>
        <taxon>Pyrinomonas</taxon>
    </lineage>
</organism>
<evidence type="ECO:0000313" key="2">
    <source>
        <dbReference type="EMBL" id="CDM64208.1"/>
    </source>
</evidence>
<dbReference type="AlphaFoldDB" id="A0A0B6WSK1"/>
<keyword evidence="3" id="KW-1185">Reference proteome</keyword>
<comment type="similarity">
    <text evidence="1">Belongs to the CutA family.</text>
</comment>
<reference evidence="2 3" key="1">
    <citation type="submission" date="2013-12" db="EMBL/GenBank/DDBJ databases">
        <authorList>
            <person name="Stott M."/>
        </authorList>
    </citation>
    <scope>NUCLEOTIDE SEQUENCE [LARGE SCALE GENOMIC DNA]</scope>
    <source>
        <strain evidence="2 3">K22</strain>
    </source>
</reference>
<proteinExistence type="inferred from homology"/>
<sequence>MGNETEAIVVLISAPNREEASRLAEMLVGARLAACVQILPEMESVYHWKGTIHRDPEILLLVKTARARFAELERQVRALHSYETPEIIALPIVESSAPYLAWLLENTHGLTKAKIAQDESEA</sequence>
<dbReference type="STRING" id="454194.PYK22_00200"/>
<name>A0A0B6WSK1_9BACT</name>
<gene>
    <name evidence="2" type="ORF">PYK22_00200</name>
</gene>
<dbReference type="EMBL" id="CBXV010000001">
    <property type="protein sequence ID" value="CDM64208.1"/>
    <property type="molecule type" value="Genomic_DNA"/>
</dbReference>
<dbReference type="RefSeq" id="WP_041973278.1">
    <property type="nucleotide sequence ID" value="NZ_CBXV010000001.1"/>
</dbReference>
<dbReference type="PANTHER" id="PTHR23419:SF8">
    <property type="entry name" value="FI09726P"/>
    <property type="match status" value="1"/>
</dbReference>
<dbReference type="PANTHER" id="PTHR23419">
    <property type="entry name" value="DIVALENT CATION TOLERANCE CUTA-RELATED"/>
    <property type="match status" value="1"/>
</dbReference>
<dbReference type="OrthoDB" id="37622at2"/>
<dbReference type="InterPro" id="IPR011322">
    <property type="entry name" value="N-reg_PII-like_a/b"/>
</dbReference>
<accession>A0A0B6WSK1</accession>
<dbReference type="Pfam" id="PF03091">
    <property type="entry name" value="CutA1"/>
    <property type="match status" value="1"/>
</dbReference>
<dbReference type="Proteomes" id="UP000031518">
    <property type="component" value="Unassembled WGS sequence"/>
</dbReference>
<dbReference type="GO" id="GO:0005507">
    <property type="term" value="F:copper ion binding"/>
    <property type="evidence" value="ECO:0007669"/>
    <property type="project" value="TreeGrafter"/>
</dbReference>
<dbReference type="InterPro" id="IPR004323">
    <property type="entry name" value="Ion_tolerance_CutA"/>
</dbReference>
<evidence type="ECO:0000256" key="1">
    <source>
        <dbReference type="ARBA" id="ARBA00010169"/>
    </source>
</evidence>
<dbReference type="SUPFAM" id="SSF54913">
    <property type="entry name" value="GlnB-like"/>
    <property type="match status" value="1"/>
</dbReference>
<evidence type="ECO:0000313" key="3">
    <source>
        <dbReference type="Proteomes" id="UP000031518"/>
    </source>
</evidence>